<dbReference type="GO" id="GO:0042742">
    <property type="term" value="P:defense response to bacterium"/>
    <property type="evidence" value="ECO:0007669"/>
    <property type="project" value="UniProtKB-KW"/>
</dbReference>
<evidence type="ECO:0000256" key="4">
    <source>
        <dbReference type="ARBA" id="ARBA00022638"/>
    </source>
</evidence>
<dbReference type="InterPro" id="IPR051206">
    <property type="entry name" value="NAMLAA_amidase_2"/>
</dbReference>
<dbReference type="GO" id="GO:0001897">
    <property type="term" value="P:symbiont-mediated cytolysis of host cell"/>
    <property type="evidence" value="ECO:0007669"/>
    <property type="project" value="UniProtKB-ARBA"/>
</dbReference>
<reference evidence="9" key="1">
    <citation type="submission" date="2023-05" db="EMBL/GenBank/DDBJ databases">
        <authorList>
            <person name="Barden S."/>
            <person name="Berber-Pulido R."/>
            <person name="Bursulaya I."/>
            <person name="Chawla E."/>
            <person name="Critzer N.A."/>
            <person name="Dawson N.R."/>
            <person name="Deal M.M."/>
            <person name="Douglas K.A."/>
            <person name="Estampa J.P."/>
            <person name="Gowdy G.A."/>
            <person name="Hamid B."/>
            <person name="Hernandez E.R."/>
            <person name="Hoang R.L."/>
            <person name="Hughes A.L."/>
            <person name="Kim C.J."/>
            <person name="Kretschmer T.O."/>
            <person name="Le V.D."/>
            <person name="Li A."/>
            <person name="Li M."/>
            <person name="Lim J.M."/>
            <person name="Martin K.B."/>
            <person name="Martinez D.M."/>
            <person name="Nguyen A.H."/>
            <person name="Okumura J.H."/>
            <person name="Ortiz-Gomez D.E."/>
            <person name="Pan C."/>
            <person name="Pisipati K.L."/>
            <person name="Reyimjan D."/>
            <person name="Robles A."/>
            <person name="Rodriguez J.F."/>
            <person name="Sacristan A."/>
            <person name="Scriven S.P."/>
            <person name="Smith S.M."/>
            <person name="Tosasuk K."/>
            <person name="Tran K.A."/>
            <person name="Unanwa N.C."/>
            <person name="Vajragiri S."/>
            <person name="Vanderpool L.R."/>
            <person name="Vu T.T."/>
            <person name="Wang X."/>
            <person name="Wu F."/>
            <person name="Zhu Y.A."/>
            <person name="Nguyen M."/>
            <person name="Stephenson J.C."/>
            <person name="Zorawik M."/>
            <person name="Garza D.R."/>
            <person name="Reputana M.J."/>
            <person name="Al Banaa F.A."/>
            <person name="Reddi K."/>
            <person name="Freise A.C."/>
            <person name="Furlong K.P."/>
            <person name="Rudner A.D."/>
            <person name="Beyer A.R."/>
            <person name="Chong R.A."/>
            <person name="Edgington N.P."/>
            <person name="Garcia Costas A.M."/>
            <person name="Gibb B.P."/>
            <person name="Klyczek K.K."/>
            <person name="Swerdlow S.J."/>
            <person name="Garlena R.A."/>
            <person name="Russell D.A."/>
            <person name="Jacobs-Sera D."/>
            <person name="Hatfull G.F."/>
        </authorList>
    </citation>
    <scope>NUCLEOTIDE SEQUENCE</scope>
</reference>
<keyword evidence="5" id="KW-0378">Hydrolase</keyword>
<dbReference type="EMBL" id="OQ938592">
    <property type="protein sequence ID" value="WIC90171.1"/>
    <property type="molecule type" value="Genomic_DNA"/>
</dbReference>
<organism evidence="9 10">
    <name type="scientific">Arthrobacter phage VroomVroom</name>
    <dbReference type="NCBI Taxonomy" id="3049371"/>
    <lineage>
        <taxon>Viruses</taxon>
        <taxon>Duplodnaviria</taxon>
        <taxon>Heunggongvirae</taxon>
        <taxon>Uroviricota</taxon>
        <taxon>Caudoviricetes</taxon>
        <taxon>Casidaviridae</taxon>
        <taxon>Hilgardvirus</taxon>
        <taxon>Hilgardvirus vroomvroom</taxon>
    </lineage>
</organism>
<dbReference type="GO" id="GO:0071555">
    <property type="term" value="P:cell wall organization"/>
    <property type="evidence" value="ECO:0007669"/>
    <property type="project" value="UniProtKB-KW"/>
</dbReference>
<dbReference type="EC" id="3.5.1.28" evidence="2"/>
<evidence type="ECO:0000313" key="9">
    <source>
        <dbReference type="EMBL" id="WIC90171.1"/>
    </source>
</evidence>
<evidence type="ECO:0000259" key="8">
    <source>
        <dbReference type="SMART" id="SM00644"/>
    </source>
</evidence>
<dbReference type="SUPFAM" id="SSF55846">
    <property type="entry name" value="N-acetylmuramoyl-L-alanine amidase-like"/>
    <property type="match status" value="1"/>
</dbReference>
<dbReference type="InterPro" id="IPR002502">
    <property type="entry name" value="Amidase_domain"/>
</dbReference>
<name>A0AA49IM57_9CAUD</name>
<evidence type="ECO:0000256" key="6">
    <source>
        <dbReference type="ARBA" id="ARBA00023316"/>
    </source>
</evidence>
<evidence type="ECO:0000256" key="7">
    <source>
        <dbReference type="SAM" id="MobiDB-lite"/>
    </source>
</evidence>
<dbReference type="Gene3D" id="3.40.80.10">
    <property type="entry name" value="Peptidoglycan recognition protein-like"/>
    <property type="match status" value="1"/>
</dbReference>
<dbReference type="GO" id="GO:0009254">
    <property type="term" value="P:peptidoglycan turnover"/>
    <property type="evidence" value="ECO:0007669"/>
    <property type="project" value="TreeGrafter"/>
</dbReference>
<keyword evidence="3" id="KW-0929">Antimicrobial</keyword>
<dbReference type="PANTHER" id="PTHR30417">
    <property type="entry name" value="N-ACETYLMURAMOYL-L-ALANINE AMIDASE AMID"/>
    <property type="match status" value="1"/>
</dbReference>
<feature type="domain" description="N-acetylmuramoyl-L-alanine amidase" evidence="8">
    <location>
        <begin position="18"/>
        <end position="138"/>
    </location>
</feature>
<dbReference type="CDD" id="cd06583">
    <property type="entry name" value="PGRP"/>
    <property type="match status" value="1"/>
</dbReference>
<keyword evidence="4" id="KW-0081">Bacteriolytic enzyme</keyword>
<evidence type="ECO:0000256" key="2">
    <source>
        <dbReference type="ARBA" id="ARBA00011901"/>
    </source>
</evidence>
<accession>A0AA49IM57</accession>
<comment type="catalytic activity">
    <reaction evidence="1">
        <text>Hydrolyzes the link between N-acetylmuramoyl residues and L-amino acid residues in certain cell-wall glycopeptides.</text>
        <dbReference type="EC" id="3.5.1.28"/>
    </reaction>
</comment>
<feature type="compositionally biased region" description="Low complexity" evidence="7">
    <location>
        <begin position="160"/>
        <end position="174"/>
    </location>
</feature>
<evidence type="ECO:0000256" key="3">
    <source>
        <dbReference type="ARBA" id="ARBA00022529"/>
    </source>
</evidence>
<keyword evidence="10" id="KW-1185">Reference proteome</keyword>
<sequence length="242" mass="25845">MAVTYETKYNSPNYTPAASVPAVYGMARKVEYITIHHWGAFGQSHSGVVSYLCRPNGNTSAHYVISGKVATCIVDPDNAAWHAGHATGNARSIGLELRPEADATTYATAAEVIADLREVYGNVPLVPHKKWHNTACPGKWDLAKLDKMAKAITAKRKAAKAPAKPAKAPAKPVAKPAPKPAPAKEAPVAKKENVKERDVWAYKPASMDADAYRILRDAAADAKAAKELAAEAVRLLKSLGAK</sequence>
<evidence type="ECO:0000256" key="5">
    <source>
        <dbReference type="ARBA" id="ARBA00022801"/>
    </source>
</evidence>
<dbReference type="Pfam" id="PF01510">
    <property type="entry name" value="Amidase_2"/>
    <property type="match status" value="1"/>
</dbReference>
<dbReference type="Proteomes" id="UP001243977">
    <property type="component" value="Segment"/>
</dbReference>
<dbReference type="GO" id="GO:0009253">
    <property type="term" value="P:peptidoglycan catabolic process"/>
    <property type="evidence" value="ECO:0007669"/>
    <property type="project" value="InterPro"/>
</dbReference>
<dbReference type="InterPro" id="IPR036505">
    <property type="entry name" value="Amidase/PGRP_sf"/>
</dbReference>
<gene>
    <name evidence="9" type="primary">21</name>
    <name evidence="9" type="ORF">SEA_VROOMVROOM_21</name>
</gene>
<dbReference type="SMART" id="SM00644">
    <property type="entry name" value="Ami_2"/>
    <property type="match status" value="1"/>
</dbReference>
<evidence type="ECO:0000256" key="1">
    <source>
        <dbReference type="ARBA" id="ARBA00001561"/>
    </source>
</evidence>
<proteinExistence type="predicted"/>
<dbReference type="PANTHER" id="PTHR30417:SF1">
    <property type="entry name" value="N-ACETYLMURAMOYL-L-ALANINE AMIDASE AMID"/>
    <property type="match status" value="1"/>
</dbReference>
<keyword evidence="6" id="KW-0961">Cell wall biogenesis/degradation</keyword>
<protein>
    <recommendedName>
        <fullName evidence="2">N-acetylmuramoyl-L-alanine amidase</fullName>
        <ecNumber evidence="2">3.5.1.28</ecNumber>
    </recommendedName>
</protein>
<dbReference type="GO" id="GO:0008745">
    <property type="term" value="F:N-acetylmuramoyl-L-alanine amidase activity"/>
    <property type="evidence" value="ECO:0007669"/>
    <property type="project" value="UniProtKB-EC"/>
</dbReference>
<evidence type="ECO:0000313" key="10">
    <source>
        <dbReference type="Proteomes" id="UP001243977"/>
    </source>
</evidence>
<feature type="region of interest" description="Disordered" evidence="7">
    <location>
        <begin position="156"/>
        <end position="195"/>
    </location>
</feature>